<name>C0GEK8_DETAL</name>
<sequence length="367" mass="41143">MGYGMTHKYFAGGNTCRGFHSLFHYIPEPDTKRLIIIKGGPGTGKSTLMKQVGQKAREQGMSTQLFYCSSDNESLDGLVVPALGLAMVDGTAPHVIDPKVPGAYDEILNLGDCWDTAALRPHREEIAALVKQNGEYFIQAYQYLKEAAVVMEKMRYLMAKAMDYSALAKMTQQLLTELAAALPEKEEPPKERHLFGNAITPAGLVNLYPSIFQGVERFYQLTGDPGSGKSTLLKHIYETVLRAGQDVEVYHCGFDPERLDAVVIPALKTAFVKMTYPHTFTVPPTHPVKEQYTLALSRHSRASLLRASSSERAESQERFWFLTGKAVEMIRSAKRNHDQLEGHYIRAMDFSQTEAMRDKIIRELFSE</sequence>
<dbReference type="EMBL" id="ACJM01000004">
    <property type="protein sequence ID" value="EEG78040.1"/>
    <property type="molecule type" value="Genomic_DNA"/>
</dbReference>
<accession>C0GEK8</accession>
<dbReference type="Proteomes" id="UP000006443">
    <property type="component" value="Unassembled WGS sequence"/>
</dbReference>
<evidence type="ECO:0000313" key="3">
    <source>
        <dbReference type="EMBL" id="EEG78040.1"/>
    </source>
</evidence>
<dbReference type="RefSeq" id="WP_008515307.1">
    <property type="nucleotide sequence ID" value="NZ_ACJM01000004.1"/>
</dbReference>
<keyword evidence="1" id="KW-0677">Repeat</keyword>
<dbReference type="eggNOG" id="COG3911">
    <property type="taxonomic scope" value="Bacteria"/>
</dbReference>
<gene>
    <name evidence="3" type="ORF">DealDRAFT_0917</name>
</gene>
<dbReference type="InterPro" id="IPR056884">
    <property type="entry name" value="NPHP3-like_N"/>
</dbReference>
<evidence type="ECO:0000313" key="4">
    <source>
        <dbReference type="Proteomes" id="UP000006443"/>
    </source>
</evidence>
<organism evidence="3 4">
    <name type="scientific">Dethiobacter alkaliphilus AHT 1</name>
    <dbReference type="NCBI Taxonomy" id="555088"/>
    <lineage>
        <taxon>Bacteria</taxon>
        <taxon>Bacillati</taxon>
        <taxon>Bacillota</taxon>
        <taxon>Dethiobacteria</taxon>
        <taxon>Dethiobacterales</taxon>
        <taxon>Dethiobacteraceae</taxon>
        <taxon>Dethiobacter</taxon>
    </lineage>
</organism>
<keyword evidence="4" id="KW-1185">Reference proteome</keyword>
<reference evidence="3 4" key="1">
    <citation type="submission" date="2009-02" db="EMBL/GenBank/DDBJ databases">
        <title>Sequencing of the draft genome and assembly of Dethiobacter alkaliphilus AHT 1.</title>
        <authorList>
            <consortium name="US DOE Joint Genome Institute (JGI-PGF)"/>
            <person name="Lucas S."/>
            <person name="Copeland A."/>
            <person name="Lapidus A."/>
            <person name="Glavina del Rio T."/>
            <person name="Dalin E."/>
            <person name="Tice H."/>
            <person name="Bruce D."/>
            <person name="Goodwin L."/>
            <person name="Pitluck S."/>
            <person name="Larimer F."/>
            <person name="Land M.L."/>
            <person name="Hauser L."/>
            <person name="Muyzer G."/>
        </authorList>
    </citation>
    <scope>NUCLEOTIDE SEQUENCE [LARGE SCALE GENOMIC DNA]</scope>
    <source>
        <strain evidence="3 4">AHT 1</strain>
    </source>
</reference>
<dbReference type="STRING" id="555088.DealDRAFT_0917"/>
<protein>
    <submittedName>
        <fullName evidence="3">ATPase</fullName>
    </submittedName>
</protein>
<dbReference type="Pfam" id="PF24883">
    <property type="entry name" value="NPHP3_N"/>
    <property type="match status" value="1"/>
</dbReference>
<dbReference type="InterPro" id="IPR027417">
    <property type="entry name" value="P-loop_NTPase"/>
</dbReference>
<feature type="domain" description="Nephrocystin 3-like N-terminal" evidence="2">
    <location>
        <begin position="28"/>
        <end position="74"/>
    </location>
</feature>
<dbReference type="SUPFAM" id="SSF52540">
    <property type="entry name" value="P-loop containing nucleoside triphosphate hydrolases"/>
    <property type="match status" value="2"/>
</dbReference>
<proteinExistence type="predicted"/>
<evidence type="ECO:0000259" key="2">
    <source>
        <dbReference type="Pfam" id="PF24883"/>
    </source>
</evidence>
<comment type="caution">
    <text evidence="3">The sequence shown here is derived from an EMBL/GenBank/DDBJ whole genome shotgun (WGS) entry which is preliminary data.</text>
</comment>
<evidence type="ECO:0000256" key="1">
    <source>
        <dbReference type="ARBA" id="ARBA00022737"/>
    </source>
</evidence>
<dbReference type="AlphaFoldDB" id="C0GEK8"/>
<dbReference type="OrthoDB" id="9781752at2"/>
<dbReference type="Gene3D" id="3.40.50.300">
    <property type="entry name" value="P-loop containing nucleotide triphosphate hydrolases"/>
    <property type="match status" value="1"/>
</dbReference>